<dbReference type="RefSeq" id="WP_131907003.1">
    <property type="nucleotide sequence ID" value="NZ_BAAAFU010000001.1"/>
</dbReference>
<gene>
    <name evidence="1" type="ORF">EV695_3274</name>
</gene>
<evidence type="ECO:0000313" key="2">
    <source>
        <dbReference type="Proteomes" id="UP000294887"/>
    </source>
</evidence>
<proteinExistence type="predicted"/>
<accession>A0A4R1EZ49</accession>
<reference evidence="1 2" key="1">
    <citation type="submission" date="2019-03" db="EMBL/GenBank/DDBJ databases">
        <title>Genomic Encyclopedia of Type Strains, Phase IV (KMG-IV): sequencing the most valuable type-strain genomes for metagenomic binning, comparative biology and taxonomic classification.</title>
        <authorList>
            <person name="Goeker M."/>
        </authorList>
    </citation>
    <scope>NUCLEOTIDE SEQUENCE [LARGE SCALE GENOMIC DNA]</scope>
    <source>
        <strain evidence="1 2">DSM 24830</strain>
    </source>
</reference>
<protein>
    <submittedName>
        <fullName evidence="1">Uncharacterized protein</fullName>
    </submittedName>
</protein>
<dbReference type="Proteomes" id="UP000294887">
    <property type="component" value="Unassembled WGS sequence"/>
</dbReference>
<dbReference type="AlphaFoldDB" id="A0A4R1EZ49"/>
<comment type="caution">
    <text evidence="1">The sequence shown here is derived from an EMBL/GenBank/DDBJ whole genome shotgun (WGS) entry which is preliminary data.</text>
</comment>
<dbReference type="EMBL" id="SMFQ01000004">
    <property type="protein sequence ID" value="TCJ85304.1"/>
    <property type="molecule type" value="Genomic_DNA"/>
</dbReference>
<keyword evidence="2" id="KW-1185">Reference proteome</keyword>
<organism evidence="1 2">
    <name type="scientific">Cocleimonas flava</name>
    <dbReference type="NCBI Taxonomy" id="634765"/>
    <lineage>
        <taxon>Bacteria</taxon>
        <taxon>Pseudomonadati</taxon>
        <taxon>Pseudomonadota</taxon>
        <taxon>Gammaproteobacteria</taxon>
        <taxon>Thiotrichales</taxon>
        <taxon>Thiotrichaceae</taxon>
        <taxon>Cocleimonas</taxon>
    </lineage>
</organism>
<sequence length="83" mass="9736">MPELVDREHVLQLLSECADVKGQFTANEYEMYSHIKEKYDNETDESFDDKICLEVMLRNISIRKDLAIDKNDITRVIDVEKKG</sequence>
<name>A0A4R1EZ49_9GAMM</name>
<evidence type="ECO:0000313" key="1">
    <source>
        <dbReference type="EMBL" id="TCJ85304.1"/>
    </source>
</evidence>